<dbReference type="OrthoDB" id="24215at10239"/>
<dbReference type="GeneID" id="24171753"/>
<dbReference type="KEGG" id="vg:24171753"/>
<evidence type="ECO:0000313" key="2">
    <source>
        <dbReference type="Proteomes" id="UP000033010"/>
    </source>
</evidence>
<sequence length="70" mass="8187">MTDLFRIDNVEAPKGKVDKHGFSIKPPIGDEECVLRCLRNAPEGTEKKQVARLINYYERLKENSLKHNFW</sequence>
<keyword evidence="2" id="KW-1185">Reference proteome</keyword>
<protein>
    <submittedName>
        <fullName evidence="1">Uncharacterized protein</fullName>
    </submittedName>
</protein>
<proteinExistence type="predicted"/>
<name>A0A0E3FB69_9CAUD</name>
<dbReference type="RefSeq" id="YP_009133683.1">
    <property type="nucleotide sequence ID" value="NC_026924.1"/>
</dbReference>
<gene>
    <name evidence="1" type="ORF">Syn7803US105_123</name>
</gene>
<dbReference type="EMBL" id="KJ019071">
    <property type="protein sequence ID" value="AIX24467.1"/>
    <property type="molecule type" value="Genomic_DNA"/>
</dbReference>
<evidence type="ECO:0000313" key="1">
    <source>
        <dbReference type="EMBL" id="AIX24467.1"/>
    </source>
</evidence>
<organism evidence="1 2">
    <name type="scientific">Synechococcus phage ACG-2014g</name>
    <dbReference type="NCBI Taxonomy" id="1493512"/>
    <lineage>
        <taxon>Viruses</taxon>
        <taxon>Duplodnaviria</taxon>
        <taxon>Heunggongvirae</taxon>
        <taxon>Uroviricota</taxon>
        <taxon>Caudoviricetes</taxon>
        <taxon>Pantevenvirales</taxon>
        <taxon>Kyanoviridae</taxon>
        <taxon>Macariavirus</taxon>
        <taxon>Macariavirus tuscon14g</taxon>
    </lineage>
</organism>
<accession>A0A0E3FB69</accession>
<dbReference type="Proteomes" id="UP000033010">
    <property type="component" value="Segment"/>
</dbReference>
<reference evidence="1 2" key="1">
    <citation type="submission" date="2013-12" db="EMBL/GenBank/DDBJ databases">
        <title>Ecological redundancy of diverse viral populations within a natural community.</title>
        <authorList>
            <person name="Gregory A.C."/>
            <person name="LaButti K."/>
            <person name="Copeland A."/>
            <person name="Woyke T."/>
            <person name="Sullivan M.B."/>
        </authorList>
    </citation>
    <scope>NUCLEOTIDE SEQUENCE [LARGE SCALE GENOMIC DNA]</scope>
    <source>
        <strain evidence="1">Syn7803US105</strain>
    </source>
</reference>